<keyword evidence="1" id="KW-0472">Membrane</keyword>
<sequence>MEKGFYISSGIPEMTHKVDFIEHQNFLAGFFGDKRPLVAPEVTNLYANFQRNALGIATIRAFCQSATSKEVYKHFVRGEEIGRKHCEVLASHLKEHNLQVPLSWDTHVIESSANVFSDKLMMFAIVTLTNFSMTFYGLGLATSSKKDLGIMYNRFLAEIQLYSEDGGNILIENAWLESPPKV</sequence>
<protein>
    <recommendedName>
        <fullName evidence="4">DUF3231 family protein</fullName>
    </recommendedName>
</protein>
<keyword evidence="3" id="KW-1185">Reference proteome</keyword>
<evidence type="ECO:0000313" key="3">
    <source>
        <dbReference type="Proteomes" id="UP000193006"/>
    </source>
</evidence>
<dbReference type="Proteomes" id="UP000193006">
    <property type="component" value="Chromosome"/>
</dbReference>
<evidence type="ECO:0008006" key="4">
    <source>
        <dbReference type="Google" id="ProtNLM"/>
    </source>
</evidence>
<dbReference type="InterPro" id="IPR012347">
    <property type="entry name" value="Ferritin-like"/>
</dbReference>
<name>A0A1X9MH01_9BACI</name>
<gene>
    <name evidence="2" type="ORF">BkAM31D_24250</name>
</gene>
<dbReference type="STRING" id="199441.BkAM31D_24250"/>
<keyword evidence="1" id="KW-0812">Transmembrane</keyword>
<evidence type="ECO:0000313" key="2">
    <source>
        <dbReference type="EMBL" id="ARK32718.1"/>
    </source>
</evidence>
<dbReference type="Gene3D" id="1.20.1260.10">
    <property type="match status" value="1"/>
</dbReference>
<accession>A0A1X9MH01</accession>
<proteinExistence type="predicted"/>
<reference evidence="2 3" key="1">
    <citation type="submission" date="2017-04" db="EMBL/GenBank/DDBJ databases">
        <title>Bacillus krulwichiae AM31D Genome sequencing and assembly.</title>
        <authorList>
            <person name="Krulwich T.A."/>
            <person name="Anastor L."/>
            <person name="Ehrlich R."/>
            <person name="Ehrlich G.D."/>
            <person name="Janto B."/>
        </authorList>
    </citation>
    <scope>NUCLEOTIDE SEQUENCE [LARGE SCALE GENOMIC DNA]</scope>
    <source>
        <strain evidence="2 3">AM31D</strain>
    </source>
</reference>
<dbReference type="AlphaFoldDB" id="A0A1X9MH01"/>
<evidence type="ECO:0000256" key="1">
    <source>
        <dbReference type="SAM" id="Phobius"/>
    </source>
</evidence>
<keyword evidence="1" id="KW-1133">Transmembrane helix</keyword>
<feature type="transmembrane region" description="Helical" evidence="1">
    <location>
        <begin position="120"/>
        <end position="141"/>
    </location>
</feature>
<dbReference type="Pfam" id="PF11553">
    <property type="entry name" value="DUF3231"/>
    <property type="match status" value="1"/>
</dbReference>
<dbReference type="EMBL" id="CP020814">
    <property type="protein sequence ID" value="ARK32718.1"/>
    <property type="molecule type" value="Genomic_DNA"/>
</dbReference>
<dbReference type="RefSeq" id="WP_157076819.1">
    <property type="nucleotide sequence ID" value="NZ_CP020814.1"/>
</dbReference>
<dbReference type="InterPro" id="IPR021617">
    <property type="entry name" value="DUF3231"/>
</dbReference>
<organism evidence="2 3">
    <name type="scientific">Halalkalibacter krulwichiae</name>
    <dbReference type="NCBI Taxonomy" id="199441"/>
    <lineage>
        <taxon>Bacteria</taxon>
        <taxon>Bacillati</taxon>
        <taxon>Bacillota</taxon>
        <taxon>Bacilli</taxon>
        <taxon>Bacillales</taxon>
        <taxon>Bacillaceae</taxon>
        <taxon>Halalkalibacter</taxon>
    </lineage>
</organism>
<dbReference type="KEGG" id="bkw:BkAM31D_24250"/>